<evidence type="ECO:0000313" key="3">
    <source>
        <dbReference type="EMBL" id="SDN26474.1"/>
    </source>
</evidence>
<gene>
    <name evidence="2" type="ORF">PSAN_39480</name>
    <name evidence="3" type="ORF">SAMN04490179_3394</name>
</gene>
<dbReference type="EMBL" id="LT629704">
    <property type="protein sequence ID" value="SDN26474.1"/>
    <property type="molecule type" value="Genomic_DNA"/>
</dbReference>
<sequence>MVAYIYETPNLPVIRKARIIASNQALVTSSDVYITALGEELKRLNTAIGECDKEINGVLSDIPALIKFADVSKYLKLIGGDQGEVYKAELANSLKRCFDEVSAVKKRCVDRVFEVETVTLSDTSRIIEQLTKERDVLAKNLPENKKELIQLRADKIKLDDALLEYETTSFIDRLLPVLKSLEESVTTEEQHSSDQAEDKKVVTRRVPETVKATIKLALAIASRVLGILNEVIKYDDLRKTRQNLVADIEKKQQVLSEAEKKIDAITDKIESINILKAVEEPRRNYVSEAGKVSQSIIHFLSAAFPILVGQTISEFLSDSKRLEDAGNALVNEGAPLVDYCNGVQGYWLRSI</sequence>
<proteinExistence type="predicted"/>
<dbReference type="Proteomes" id="UP000182470">
    <property type="component" value="Chromosome I"/>
</dbReference>
<organism evidence="3 4">
    <name type="scientific">Pseudomonas antarctica</name>
    <dbReference type="NCBI Taxonomy" id="219572"/>
    <lineage>
        <taxon>Bacteria</taxon>
        <taxon>Pseudomonadati</taxon>
        <taxon>Pseudomonadota</taxon>
        <taxon>Gammaproteobacteria</taxon>
        <taxon>Pseudomonadales</taxon>
        <taxon>Pseudomonadaceae</taxon>
        <taxon>Pseudomonas</taxon>
    </lineage>
</organism>
<evidence type="ECO:0000313" key="2">
    <source>
        <dbReference type="EMBL" id="KAF2407020.1"/>
    </source>
</evidence>
<keyword evidence="5" id="KW-1185">Reference proteome</keyword>
<dbReference type="InterPro" id="IPR047760">
    <property type="entry name" value="XaxB-like"/>
</dbReference>
<dbReference type="RefSeq" id="WP_204262517.1">
    <property type="nucleotide sequence ID" value="NZ_JXDI01000002.1"/>
</dbReference>
<evidence type="ECO:0000313" key="4">
    <source>
        <dbReference type="Proteomes" id="UP000182470"/>
    </source>
</evidence>
<dbReference type="Proteomes" id="UP000748067">
    <property type="component" value="Unassembled WGS sequence"/>
</dbReference>
<accession>A0A1G9ZZL6</accession>
<dbReference type="NCBIfam" id="NF033927">
    <property type="entry name" value="alph_xenorhab_B"/>
    <property type="match status" value="1"/>
</dbReference>
<dbReference type="EMBL" id="JXDI01000002">
    <property type="protein sequence ID" value="KAF2407020.1"/>
    <property type="molecule type" value="Genomic_DNA"/>
</dbReference>
<name>A0A1G9ZZL6_9PSED</name>
<evidence type="ECO:0000313" key="5">
    <source>
        <dbReference type="Proteomes" id="UP000748067"/>
    </source>
</evidence>
<keyword evidence="1" id="KW-0175">Coiled coil</keyword>
<protein>
    <recommendedName>
        <fullName evidence="6">Binary cytotoxin component</fullName>
    </recommendedName>
</protein>
<evidence type="ECO:0000256" key="1">
    <source>
        <dbReference type="SAM" id="Coils"/>
    </source>
</evidence>
<evidence type="ECO:0008006" key="6">
    <source>
        <dbReference type="Google" id="ProtNLM"/>
    </source>
</evidence>
<feature type="coiled-coil region" evidence="1">
    <location>
        <begin position="234"/>
        <end position="275"/>
    </location>
</feature>
<dbReference type="AlphaFoldDB" id="A0A1G9ZZL6"/>
<reference evidence="3 4" key="2">
    <citation type="submission" date="2016-10" db="EMBL/GenBank/DDBJ databases">
        <authorList>
            <person name="de Groot N.N."/>
        </authorList>
    </citation>
    <scope>NUCLEOTIDE SEQUENCE [LARGE SCALE GENOMIC DNA]</scope>
    <source>
        <strain evidence="3 4">BS2772</strain>
    </source>
</reference>
<reference evidence="2 5" key="1">
    <citation type="submission" date="2015-01" db="EMBL/GenBank/DDBJ databases">
        <title>Genome Sequence of Pseudomonas antarctica CMS 35.</title>
        <authorList>
            <person name="Voget S."/>
            <person name="Chow J."/>
            <person name="Daniel R."/>
            <person name="Streit W."/>
        </authorList>
    </citation>
    <scope>NUCLEOTIDE SEQUENCE [LARGE SCALE GENOMIC DNA]</scope>
    <source>
        <strain evidence="2 5">CMS 35</strain>
    </source>
</reference>